<dbReference type="Pfam" id="PF02775">
    <property type="entry name" value="TPP_enzyme_C"/>
    <property type="match status" value="1"/>
</dbReference>
<organism evidence="15 16">
    <name type="scientific">Pseudonocardia alaniniphila</name>
    <dbReference type="NCBI Taxonomy" id="75291"/>
    <lineage>
        <taxon>Bacteria</taxon>
        <taxon>Bacillati</taxon>
        <taxon>Actinomycetota</taxon>
        <taxon>Actinomycetes</taxon>
        <taxon>Pseudonocardiales</taxon>
        <taxon>Pseudonocardiaceae</taxon>
        <taxon>Pseudonocardia</taxon>
    </lineage>
</organism>
<dbReference type="Pfam" id="PF02776">
    <property type="entry name" value="TPP_enzyme_N"/>
    <property type="match status" value="1"/>
</dbReference>
<evidence type="ECO:0000256" key="11">
    <source>
        <dbReference type="RuleBase" id="RU362132"/>
    </source>
</evidence>
<dbReference type="PANTHER" id="PTHR43452">
    <property type="entry name" value="PYRUVATE DECARBOXYLASE"/>
    <property type="match status" value="1"/>
</dbReference>
<dbReference type="Gene3D" id="3.40.50.970">
    <property type="match status" value="2"/>
</dbReference>
<evidence type="ECO:0000259" key="13">
    <source>
        <dbReference type="Pfam" id="PF02775"/>
    </source>
</evidence>
<dbReference type="InterPro" id="IPR011766">
    <property type="entry name" value="TPP_enzyme_TPP-bd"/>
</dbReference>
<keyword evidence="16" id="KW-1185">Reference proteome</keyword>
<comment type="function">
    <text evidence="3">Decarboxylates branched-chain and aromatic alpha-keto acids to aldehydes.</text>
</comment>
<dbReference type="Proteomes" id="UP001299970">
    <property type="component" value="Unassembled WGS sequence"/>
</dbReference>
<keyword evidence="6" id="KW-0479">Metal-binding</keyword>
<evidence type="ECO:0000313" key="16">
    <source>
        <dbReference type="Proteomes" id="UP001299970"/>
    </source>
</evidence>
<dbReference type="Pfam" id="PF00205">
    <property type="entry name" value="TPP_enzyme_M"/>
    <property type="match status" value="1"/>
</dbReference>
<dbReference type="SUPFAM" id="SSF52467">
    <property type="entry name" value="DHS-like NAD/FAD-binding domain"/>
    <property type="match status" value="1"/>
</dbReference>
<accession>A0ABS9T6I1</accession>
<dbReference type="InterPro" id="IPR047213">
    <property type="entry name" value="TPP_PYR_PDC_IPDC-like"/>
</dbReference>
<dbReference type="SUPFAM" id="SSF52518">
    <property type="entry name" value="Thiamin diphosphate-binding fold (THDP-binding)"/>
    <property type="match status" value="2"/>
</dbReference>
<name>A0ABS9T6I1_9PSEU</name>
<evidence type="ECO:0000256" key="1">
    <source>
        <dbReference type="ARBA" id="ARBA00001920"/>
    </source>
</evidence>
<dbReference type="CDD" id="cd07038">
    <property type="entry name" value="TPP_PYR_PDC_IPDC_like"/>
    <property type="match status" value="1"/>
</dbReference>
<dbReference type="PANTHER" id="PTHR43452:SF30">
    <property type="entry name" value="PYRUVATE DECARBOXYLASE ISOZYME 1-RELATED"/>
    <property type="match status" value="1"/>
</dbReference>
<evidence type="ECO:0000256" key="5">
    <source>
        <dbReference type="ARBA" id="ARBA00020054"/>
    </source>
</evidence>
<keyword evidence="9 11" id="KW-0786">Thiamine pyrophosphate</keyword>
<comment type="caution">
    <text evidence="15">The sequence shown here is derived from an EMBL/GenBank/DDBJ whole genome shotgun (WGS) entry which is preliminary data.</text>
</comment>
<evidence type="ECO:0000313" key="15">
    <source>
        <dbReference type="EMBL" id="MCH6164137.1"/>
    </source>
</evidence>
<proteinExistence type="inferred from homology"/>
<feature type="domain" description="Thiamine pyrophosphate enzyme TPP-binding" evidence="13">
    <location>
        <begin position="406"/>
        <end position="536"/>
    </location>
</feature>
<dbReference type="CDD" id="cd02005">
    <property type="entry name" value="TPP_PDC_IPDC"/>
    <property type="match status" value="1"/>
</dbReference>
<dbReference type="Gene3D" id="3.40.50.1220">
    <property type="entry name" value="TPP-binding domain"/>
    <property type="match status" value="1"/>
</dbReference>
<sequence>MTTEPSARATNAPTVAEYLLSRLAAAGARHVFGVPGDYNLRLLDAVVDHPDLEWVGTANELNGAYAADGYARVGGFGVVLTTYGVGELSALNGLAGSFAEAVPVLHIVGSPATAVRQAGAPVHHSLLDGDMDHFVRALDEVTCASAVLTEETAAMEIDRVLSVVLERKRPGSISVPADLVDTPITLTASTPSAGAHLAAPVSALAESATAMLESARSVVVLVDHLARHGVTAELDALVGVKNVASAVTVAAKGLIDESAPGFLGVYVGGVSDEAVRSAVEDADVVIGVGLWWADLSSGGFTVKLDPARLIDVQPARVDVAGEIVDGLPMANALVTLGKILTDRAPLPVREALPAPFVEEPSPCGALTQSVFWERVQRFLRPGDIVVVDQGTSSYGLAPLRLPSGVDVIAQSLWASIGYALPAALGAQLAAGGKRRLVLVTGDGAAQMTIQELGAFFRRGLDPVVIVLNNDGYTVERAIRGPKAPYNDVAHWNWTALPAALGAPDGTSVHRVETTSELDKALAACEGAAGALAFVEVVLDRFDTPALLCRITESAARQNGA</sequence>
<dbReference type="InterPro" id="IPR012001">
    <property type="entry name" value="Thiamin_PyroP_enz_TPP-bd_dom"/>
</dbReference>
<dbReference type="InterPro" id="IPR029061">
    <property type="entry name" value="THDP-binding"/>
</dbReference>
<dbReference type="PIRSF" id="PIRSF036565">
    <property type="entry name" value="Pyruvt_ip_decrb"/>
    <property type="match status" value="1"/>
</dbReference>
<dbReference type="RefSeq" id="WP_241034172.1">
    <property type="nucleotide sequence ID" value="NZ_BAAAJF010000034.1"/>
</dbReference>
<keyword evidence="8" id="KW-0460">Magnesium</keyword>
<evidence type="ECO:0000256" key="2">
    <source>
        <dbReference type="ARBA" id="ARBA00001964"/>
    </source>
</evidence>
<gene>
    <name evidence="15" type="ORF">MMF94_00455</name>
</gene>
<protein>
    <recommendedName>
        <fullName evidence="5">Alpha-keto-acid decarboxylase</fullName>
    </recommendedName>
</protein>
<evidence type="ECO:0000256" key="7">
    <source>
        <dbReference type="ARBA" id="ARBA00022793"/>
    </source>
</evidence>
<evidence type="ECO:0000256" key="4">
    <source>
        <dbReference type="ARBA" id="ARBA00007812"/>
    </source>
</evidence>
<evidence type="ECO:0000259" key="12">
    <source>
        <dbReference type="Pfam" id="PF00205"/>
    </source>
</evidence>
<feature type="domain" description="Thiamine pyrophosphate enzyme central" evidence="12">
    <location>
        <begin position="206"/>
        <end position="320"/>
    </location>
</feature>
<evidence type="ECO:0000256" key="9">
    <source>
        <dbReference type="ARBA" id="ARBA00023052"/>
    </source>
</evidence>
<feature type="domain" description="Thiamine pyrophosphate enzyme N-terminal TPP-binding" evidence="14">
    <location>
        <begin position="14"/>
        <end position="117"/>
    </location>
</feature>
<dbReference type="InterPro" id="IPR029035">
    <property type="entry name" value="DHS-like_NAD/FAD-binding_dom"/>
</dbReference>
<dbReference type="InterPro" id="IPR012000">
    <property type="entry name" value="Thiamin_PyroP_enz_cen_dom"/>
</dbReference>
<reference evidence="15 16" key="1">
    <citation type="submission" date="2022-03" db="EMBL/GenBank/DDBJ databases">
        <title>Pseudonocardia alaer sp. nov., a novel actinomycete isolated from reed forest soil.</title>
        <authorList>
            <person name="Wang L."/>
        </authorList>
    </citation>
    <scope>NUCLEOTIDE SEQUENCE [LARGE SCALE GENOMIC DNA]</scope>
    <source>
        <strain evidence="15 16">Y-16303</strain>
    </source>
</reference>
<keyword evidence="10" id="KW-0456">Lyase</keyword>
<evidence type="ECO:0000256" key="8">
    <source>
        <dbReference type="ARBA" id="ARBA00022842"/>
    </source>
</evidence>
<evidence type="ECO:0000256" key="3">
    <source>
        <dbReference type="ARBA" id="ARBA00002938"/>
    </source>
</evidence>
<dbReference type="InterPro" id="IPR047214">
    <property type="entry name" value="TPP_PDC_IPDC"/>
</dbReference>
<dbReference type="InterPro" id="IPR012110">
    <property type="entry name" value="PDC/IPDC-like"/>
</dbReference>
<keyword evidence="7" id="KW-0210">Decarboxylase</keyword>
<evidence type="ECO:0000259" key="14">
    <source>
        <dbReference type="Pfam" id="PF02776"/>
    </source>
</evidence>
<comment type="cofactor">
    <cofactor evidence="1">
        <name>a metal cation</name>
        <dbReference type="ChEBI" id="CHEBI:25213"/>
    </cofactor>
</comment>
<evidence type="ECO:0000256" key="6">
    <source>
        <dbReference type="ARBA" id="ARBA00022723"/>
    </source>
</evidence>
<dbReference type="EMBL" id="JAKXMK010000001">
    <property type="protein sequence ID" value="MCH6164137.1"/>
    <property type="molecule type" value="Genomic_DNA"/>
</dbReference>
<comment type="cofactor">
    <cofactor evidence="2">
        <name>thiamine diphosphate</name>
        <dbReference type="ChEBI" id="CHEBI:58937"/>
    </cofactor>
</comment>
<comment type="similarity">
    <text evidence="4 11">Belongs to the TPP enzyme family.</text>
</comment>
<evidence type="ECO:0000256" key="10">
    <source>
        <dbReference type="ARBA" id="ARBA00023239"/>
    </source>
</evidence>